<evidence type="ECO:0000256" key="3">
    <source>
        <dbReference type="ARBA" id="ARBA00022832"/>
    </source>
</evidence>
<evidence type="ECO:0000259" key="12">
    <source>
        <dbReference type="SMART" id="SM00829"/>
    </source>
</evidence>
<comment type="catalytic activity">
    <reaction evidence="10">
        <text>a 2,3-saturated acyl-[ACP] + NADP(+) = a (2E)-enoyl-[ACP] + NADPH + H(+)</text>
        <dbReference type="Rhea" id="RHEA:22564"/>
        <dbReference type="Rhea" id="RHEA-COMP:9925"/>
        <dbReference type="Rhea" id="RHEA-COMP:9926"/>
        <dbReference type="ChEBI" id="CHEBI:15378"/>
        <dbReference type="ChEBI" id="CHEBI:57783"/>
        <dbReference type="ChEBI" id="CHEBI:58349"/>
        <dbReference type="ChEBI" id="CHEBI:78784"/>
        <dbReference type="ChEBI" id="CHEBI:78785"/>
        <dbReference type="EC" id="1.3.1.104"/>
    </reaction>
</comment>
<dbReference type="InterPro" id="IPR013149">
    <property type="entry name" value="ADH-like_C"/>
</dbReference>
<dbReference type="SUPFAM" id="SSF51735">
    <property type="entry name" value="NAD(P)-binding Rossmann-fold domains"/>
    <property type="match status" value="1"/>
</dbReference>
<keyword evidence="6" id="KW-0560">Oxidoreductase</keyword>
<sequence length="324" mass="33587">MRSAIHSSFGDPSSVLSIEDRPIPQPGPGQIRIRMSMAAIHNHDLLTVSGDYGYKPDLPAVAGTEGTGIVDALGEGVSHLKVGQRVAASGQGTWAEYYIASAMAAVPLPDSISDEAGAQLISMPLSALTLLDFAGVEKGDWIIQNAANGAVGKTLAMFAKPRQINVINLVRRDEAVRELADLGIQNVVSTSQTGWRETVNALSGGAAIKAGVDGVGGPASGDLLSVLGENGLLISFGLMSGTPMQLSASDMIFKQAVVKGFWLAKIAPKLPAEKMKSHISEIVEAVANGTVTLTVSEVFGLDDIAKAAKAAGEHGRTGKVLLRA</sequence>
<evidence type="ECO:0000256" key="10">
    <source>
        <dbReference type="ARBA" id="ARBA00048843"/>
    </source>
</evidence>
<evidence type="ECO:0000256" key="2">
    <source>
        <dbReference type="ARBA" id="ARBA00022516"/>
    </source>
</evidence>
<accession>A0A7X0JIT3</accession>
<dbReference type="AlphaFoldDB" id="A0A7X0JIT3"/>
<evidence type="ECO:0000256" key="9">
    <source>
        <dbReference type="ARBA" id="ARBA00038963"/>
    </source>
</evidence>
<keyword evidence="4" id="KW-0521">NADP</keyword>
<evidence type="ECO:0000256" key="5">
    <source>
        <dbReference type="ARBA" id="ARBA00022946"/>
    </source>
</evidence>
<dbReference type="InterPro" id="IPR036291">
    <property type="entry name" value="NAD(P)-bd_dom_sf"/>
</dbReference>
<reference evidence="13 14" key="1">
    <citation type="submission" date="2020-08" db="EMBL/GenBank/DDBJ databases">
        <title>The Agave Microbiome: Exploring the role of microbial communities in plant adaptations to desert environments.</title>
        <authorList>
            <person name="Partida-Martinez L.P."/>
        </authorList>
    </citation>
    <scope>NUCLEOTIDE SEQUENCE [LARGE SCALE GENOMIC DNA]</scope>
    <source>
        <strain evidence="13 14">AS3.12</strain>
    </source>
</reference>
<dbReference type="Gene3D" id="3.90.180.10">
    <property type="entry name" value="Medium-chain alcohol dehydrogenases, catalytic domain"/>
    <property type="match status" value="1"/>
</dbReference>
<evidence type="ECO:0000256" key="6">
    <source>
        <dbReference type="ARBA" id="ARBA00023002"/>
    </source>
</evidence>
<dbReference type="Gene3D" id="3.40.50.720">
    <property type="entry name" value="NAD(P)-binding Rossmann-like Domain"/>
    <property type="match status" value="1"/>
</dbReference>
<dbReference type="Pfam" id="PF00107">
    <property type="entry name" value="ADH_zinc_N"/>
    <property type="match status" value="1"/>
</dbReference>
<dbReference type="PANTHER" id="PTHR43981:SF2">
    <property type="entry name" value="ENOYL-[ACYL-CARRIER-PROTEIN] REDUCTASE, MITOCHONDRIAL"/>
    <property type="match status" value="1"/>
</dbReference>
<dbReference type="RefSeq" id="WP_184654413.1">
    <property type="nucleotide sequence ID" value="NZ_JACHBU010000003.1"/>
</dbReference>
<evidence type="ECO:0000256" key="4">
    <source>
        <dbReference type="ARBA" id="ARBA00022857"/>
    </source>
</evidence>
<evidence type="ECO:0000256" key="1">
    <source>
        <dbReference type="ARBA" id="ARBA00010371"/>
    </source>
</evidence>
<name>A0A7X0JIT3_9HYPH</name>
<dbReference type="CDD" id="cd08292">
    <property type="entry name" value="ETR_like_2"/>
    <property type="match status" value="1"/>
</dbReference>
<dbReference type="InterPro" id="IPR013154">
    <property type="entry name" value="ADH-like_N"/>
</dbReference>
<dbReference type="InterPro" id="IPR051034">
    <property type="entry name" value="Mito_Enoyl-ACP_Reductase"/>
</dbReference>
<dbReference type="SUPFAM" id="SSF50129">
    <property type="entry name" value="GroES-like"/>
    <property type="match status" value="1"/>
</dbReference>
<keyword evidence="7" id="KW-0443">Lipid metabolism</keyword>
<dbReference type="PANTHER" id="PTHR43981">
    <property type="entry name" value="ENOYL-[ACYL-CARRIER-PROTEIN] REDUCTASE, MITOCHONDRIAL"/>
    <property type="match status" value="1"/>
</dbReference>
<keyword evidence="14" id="KW-1185">Reference proteome</keyword>
<dbReference type="EC" id="1.3.1.104" evidence="9"/>
<dbReference type="SMART" id="SM00829">
    <property type="entry name" value="PKS_ER"/>
    <property type="match status" value="1"/>
</dbReference>
<feature type="domain" description="Enoyl reductase (ER)" evidence="12">
    <location>
        <begin position="10"/>
        <end position="322"/>
    </location>
</feature>
<keyword evidence="5" id="KW-0809">Transit peptide</keyword>
<protein>
    <recommendedName>
        <fullName evidence="9">enoyl-[acyl-carrier-protein] reductase</fullName>
        <ecNumber evidence="9">1.3.1.104</ecNumber>
    </recommendedName>
</protein>
<keyword evidence="8" id="KW-0275">Fatty acid biosynthesis</keyword>
<gene>
    <name evidence="13" type="ORF">F4695_001743</name>
</gene>
<dbReference type="GO" id="GO:0006633">
    <property type="term" value="P:fatty acid biosynthetic process"/>
    <property type="evidence" value="ECO:0007669"/>
    <property type="project" value="UniProtKB-KW"/>
</dbReference>
<evidence type="ECO:0000313" key="14">
    <source>
        <dbReference type="Proteomes" id="UP000585437"/>
    </source>
</evidence>
<evidence type="ECO:0000313" key="13">
    <source>
        <dbReference type="EMBL" id="MBB6508394.1"/>
    </source>
</evidence>
<keyword evidence="2" id="KW-0444">Lipid biosynthesis</keyword>
<dbReference type="Proteomes" id="UP000585437">
    <property type="component" value="Unassembled WGS sequence"/>
</dbReference>
<comment type="caution">
    <text evidence="13">The sequence shown here is derived from an EMBL/GenBank/DDBJ whole genome shotgun (WGS) entry which is preliminary data.</text>
</comment>
<dbReference type="Pfam" id="PF08240">
    <property type="entry name" value="ADH_N"/>
    <property type="match status" value="1"/>
</dbReference>
<feature type="region of interest" description="Disordered" evidence="11">
    <location>
        <begin position="1"/>
        <end position="27"/>
    </location>
</feature>
<keyword evidence="3" id="KW-0276">Fatty acid metabolism</keyword>
<evidence type="ECO:0000256" key="7">
    <source>
        <dbReference type="ARBA" id="ARBA00023098"/>
    </source>
</evidence>
<dbReference type="InterPro" id="IPR020843">
    <property type="entry name" value="ER"/>
</dbReference>
<dbReference type="InterPro" id="IPR011032">
    <property type="entry name" value="GroES-like_sf"/>
</dbReference>
<dbReference type="GO" id="GO:0141148">
    <property type="term" value="F:enoyl-[acyl-carrier-protein] reductase (NADPH) activity"/>
    <property type="evidence" value="ECO:0007669"/>
    <property type="project" value="UniProtKB-EC"/>
</dbReference>
<evidence type="ECO:0000256" key="8">
    <source>
        <dbReference type="ARBA" id="ARBA00023160"/>
    </source>
</evidence>
<dbReference type="EMBL" id="JACHBU010000003">
    <property type="protein sequence ID" value="MBB6508394.1"/>
    <property type="molecule type" value="Genomic_DNA"/>
</dbReference>
<evidence type="ECO:0000256" key="11">
    <source>
        <dbReference type="SAM" id="MobiDB-lite"/>
    </source>
</evidence>
<organism evidence="13 14">
    <name type="scientific">Rhizobium soli</name>
    <dbReference type="NCBI Taxonomy" id="424798"/>
    <lineage>
        <taxon>Bacteria</taxon>
        <taxon>Pseudomonadati</taxon>
        <taxon>Pseudomonadota</taxon>
        <taxon>Alphaproteobacteria</taxon>
        <taxon>Hyphomicrobiales</taxon>
        <taxon>Rhizobiaceae</taxon>
        <taxon>Rhizobium/Agrobacterium group</taxon>
        <taxon>Rhizobium</taxon>
    </lineage>
</organism>
<proteinExistence type="inferred from homology"/>
<comment type="similarity">
    <text evidence="1">Belongs to the zinc-containing alcohol dehydrogenase family. Quinone oxidoreductase subfamily.</text>
</comment>